<evidence type="ECO:0000313" key="1">
    <source>
        <dbReference type="EMBL" id="GAB0191169.1"/>
    </source>
</evidence>
<reference evidence="1 2" key="1">
    <citation type="submission" date="2024-06" db="EMBL/GenBank/DDBJ databases">
        <title>The draft genome of Grus japonensis, version 3.</title>
        <authorList>
            <person name="Nabeshima K."/>
            <person name="Suzuki S."/>
            <person name="Onuma M."/>
        </authorList>
    </citation>
    <scope>NUCLEOTIDE SEQUENCE [LARGE SCALE GENOMIC DNA]</scope>
    <source>
        <strain evidence="1 2">451A</strain>
    </source>
</reference>
<evidence type="ECO:0000313" key="2">
    <source>
        <dbReference type="Proteomes" id="UP001623348"/>
    </source>
</evidence>
<accession>A0ABC9X2B8</accession>
<gene>
    <name evidence="1" type="ORF">GRJ2_001582200</name>
</gene>
<dbReference type="AlphaFoldDB" id="A0ABC9X2B8"/>
<name>A0ABC9X2B8_GRUJA</name>
<proteinExistence type="predicted"/>
<organism evidence="1 2">
    <name type="scientific">Grus japonensis</name>
    <name type="common">Japanese crane</name>
    <name type="synonym">Red-crowned crane</name>
    <dbReference type="NCBI Taxonomy" id="30415"/>
    <lineage>
        <taxon>Eukaryota</taxon>
        <taxon>Metazoa</taxon>
        <taxon>Chordata</taxon>
        <taxon>Craniata</taxon>
        <taxon>Vertebrata</taxon>
        <taxon>Euteleostomi</taxon>
        <taxon>Archelosauria</taxon>
        <taxon>Archosauria</taxon>
        <taxon>Dinosauria</taxon>
        <taxon>Saurischia</taxon>
        <taxon>Theropoda</taxon>
        <taxon>Coelurosauria</taxon>
        <taxon>Aves</taxon>
        <taxon>Neognathae</taxon>
        <taxon>Neoaves</taxon>
        <taxon>Gruiformes</taxon>
        <taxon>Gruidae</taxon>
        <taxon>Grus</taxon>
    </lineage>
</organism>
<comment type="caution">
    <text evidence="1">The sequence shown here is derived from an EMBL/GenBank/DDBJ whole genome shotgun (WGS) entry which is preliminary data.</text>
</comment>
<keyword evidence="2" id="KW-1185">Reference proteome</keyword>
<dbReference type="EMBL" id="BAAFJT010000005">
    <property type="protein sequence ID" value="GAB0191169.1"/>
    <property type="molecule type" value="Genomic_DNA"/>
</dbReference>
<sequence>MPNSSAQGPFSTGSPSFHAYHTTGIAGSLVPIRGCVRGQLEVILRQPGKPTSWFREKSSSTKDLEMFTMSEDCTSPSQGKSQKWSSGKTKACLHDFAMRLEIIQYSCFCNGVEKLAS</sequence>
<dbReference type="Proteomes" id="UP001623348">
    <property type="component" value="Unassembled WGS sequence"/>
</dbReference>
<protein>
    <submittedName>
        <fullName evidence="1">Uncharacterized protein</fullName>
    </submittedName>
</protein>